<dbReference type="OrthoDB" id="9782155at2"/>
<dbReference type="Pfam" id="PF08240">
    <property type="entry name" value="ADH_N"/>
    <property type="match status" value="1"/>
</dbReference>
<dbReference type="GO" id="GO:0043957">
    <property type="term" value="F:acryloyl-CoA reductase (NADPH) activity"/>
    <property type="evidence" value="ECO:0007669"/>
    <property type="project" value="TreeGrafter"/>
</dbReference>
<name>A0A3M0FZH4_9CORY</name>
<proteinExistence type="predicted"/>
<organism evidence="2 3">
    <name type="scientific">Corynebacterium macginleyi</name>
    <dbReference type="NCBI Taxonomy" id="38290"/>
    <lineage>
        <taxon>Bacteria</taxon>
        <taxon>Bacillati</taxon>
        <taxon>Actinomycetota</taxon>
        <taxon>Actinomycetes</taxon>
        <taxon>Mycobacteriales</taxon>
        <taxon>Corynebacteriaceae</taxon>
        <taxon>Corynebacterium</taxon>
    </lineage>
</organism>
<evidence type="ECO:0000313" key="3">
    <source>
        <dbReference type="Proteomes" id="UP000270649"/>
    </source>
</evidence>
<dbReference type="SUPFAM" id="SSF51735">
    <property type="entry name" value="NAD(P)-binding Rossmann-fold domains"/>
    <property type="match status" value="1"/>
</dbReference>
<dbReference type="EMBL" id="REGC01000011">
    <property type="protein sequence ID" value="RMB58131.1"/>
    <property type="molecule type" value="Genomic_DNA"/>
</dbReference>
<dbReference type="Proteomes" id="UP000270649">
    <property type="component" value="Unassembled WGS sequence"/>
</dbReference>
<comment type="caution">
    <text evidence="2">The sequence shown here is derived from an EMBL/GenBank/DDBJ whole genome shotgun (WGS) entry which is preliminary data.</text>
</comment>
<dbReference type="InterPro" id="IPR036291">
    <property type="entry name" value="NAD(P)-bd_dom_sf"/>
</dbReference>
<evidence type="ECO:0000259" key="1">
    <source>
        <dbReference type="SMART" id="SM00829"/>
    </source>
</evidence>
<dbReference type="Pfam" id="PF00107">
    <property type="entry name" value="ADH_zinc_N"/>
    <property type="match status" value="1"/>
</dbReference>
<dbReference type="AlphaFoldDB" id="A0A3M0FZH4"/>
<dbReference type="InterPro" id="IPR011032">
    <property type="entry name" value="GroES-like_sf"/>
</dbReference>
<dbReference type="PANTHER" id="PTHR43677:SF1">
    <property type="entry name" value="ACRYLYL-COA REDUCTASE ACUI-RELATED"/>
    <property type="match status" value="1"/>
</dbReference>
<dbReference type="InterPro" id="IPR020843">
    <property type="entry name" value="ER"/>
</dbReference>
<dbReference type="SUPFAM" id="SSF50129">
    <property type="entry name" value="GroES-like"/>
    <property type="match status" value="1"/>
</dbReference>
<protein>
    <submittedName>
        <fullName evidence="2">Oxidoreductase</fullName>
    </submittedName>
</protein>
<accession>A0A3M0FZH4</accession>
<sequence length="324" mass="34194">MVSMSTLLVTRNEDKSVTTSFEDGEFLGEGDLTVDVSYSSLNYKDAMAISGNPGVVRTNPLVPGIDVVGTVSESNIQRLPVGTLVASFGDGLGEFRHGGYTPKQRVNSRATVALPADFTAEQAAAVGTAGYTAALCVNSLRELPEGPVLVTGATGGVGSIAVNLLRNAGYEVHAMTGRPDEYANYLHELGAHEIIDRSEFTERGKPLQKAIYAGAVDTSGSQELANVLARTKWGGTVAATGMASGADLPTTVMPFILRNVHLAGVNSVDAPLHYRENAWQLLARTLDLSILDSMTNTLPLEDAVEEAQSLINGSHHGRTVLKIS</sequence>
<dbReference type="InterPro" id="IPR013149">
    <property type="entry name" value="ADH-like_C"/>
</dbReference>
<dbReference type="SMART" id="SM00829">
    <property type="entry name" value="PKS_ER"/>
    <property type="match status" value="1"/>
</dbReference>
<gene>
    <name evidence="2" type="ORF">D9543_08740</name>
</gene>
<dbReference type="PANTHER" id="PTHR43677">
    <property type="entry name" value="SHORT-CHAIN DEHYDROGENASE/REDUCTASE"/>
    <property type="match status" value="1"/>
</dbReference>
<feature type="domain" description="Enoyl reductase (ER)" evidence="1">
    <location>
        <begin position="19"/>
        <end position="321"/>
    </location>
</feature>
<evidence type="ECO:0000313" key="2">
    <source>
        <dbReference type="EMBL" id="RMB58131.1"/>
    </source>
</evidence>
<dbReference type="InterPro" id="IPR013154">
    <property type="entry name" value="ADH-like_N"/>
</dbReference>
<dbReference type="InterPro" id="IPR051397">
    <property type="entry name" value="Zn-ADH-like_protein"/>
</dbReference>
<dbReference type="Gene3D" id="3.40.50.720">
    <property type="entry name" value="NAD(P)-binding Rossmann-like Domain"/>
    <property type="match status" value="1"/>
</dbReference>
<reference evidence="2 3" key="1">
    <citation type="submission" date="2018-10" db="EMBL/GenBank/DDBJ databases">
        <title>Corynebacterium macginleyi genome sequencing and assembly of the type strain and two clinical samples.</title>
        <authorList>
            <person name="Bernier A.-M."/>
            <person name="Bernard K."/>
        </authorList>
    </citation>
    <scope>NUCLEOTIDE SEQUENCE [LARGE SCALE GENOMIC DNA]</scope>
    <source>
        <strain evidence="2 3">NML 120205</strain>
    </source>
</reference>
<dbReference type="NCBIfam" id="TIGR02823">
    <property type="entry name" value="oxido_YhdH"/>
    <property type="match status" value="1"/>
</dbReference>
<dbReference type="InterPro" id="IPR014188">
    <property type="entry name" value="Acrylyl-CoA_reductase_AcuI"/>
</dbReference>
<dbReference type="CDD" id="cd08288">
    <property type="entry name" value="MDR_yhdh"/>
    <property type="match status" value="1"/>
</dbReference>
<dbReference type="Gene3D" id="3.90.180.10">
    <property type="entry name" value="Medium-chain alcohol dehydrogenases, catalytic domain"/>
    <property type="match status" value="1"/>
</dbReference>